<name>A0A0C3CIR8_HEBCY</name>
<keyword evidence="5" id="KW-0067">ATP-binding</keyword>
<dbReference type="GO" id="GO:0033314">
    <property type="term" value="P:mitotic DNA replication checkpoint signaling"/>
    <property type="evidence" value="ECO:0007669"/>
    <property type="project" value="TreeGrafter"/>
</dbReference>
<proteinExistence type="inferred from homology"/>
<evidence type="ECO:0000256" key="3">
    <source>
        <dbReference type="ARBA" id="ARBA00022741"/>
    </source>
</evidence>
<dbReference type="HOGENOM" id="CLU_018598_1_0_1"/>
<evidence type="ECO:0000259" key="9">
    <source>
        <dbReference type="Pfam" id="PF25812"/>
    </source>
</evidence>
<keyword evidence="4" id="KW-0227">DNA damage</keyword>
<dbReference type="GO" id="GO:0006281">
    <property type="term" value="P:DNA repair"/>
    <property type="evidence" value="ECO:0007669"/>
    <property type="project" value="InterPro"/>
</dbReference>
<dbReference type="Pfam" id="PF03215">
    <property type="entry name" value="Rad17"/>
    <property type="match status" value="1"/>
</dbReference>
<keyword evidence="3" id="KW-0547">Nucleotide-binding</keyword>
<keyword evidence="7" id="KW-0131">Cell cycle</keyword>
<sequence length="704" mass="78116">MAPSGKPHSQTKRMQKKSSGSSARPTTVKLDGPSSSVPLHPKRLNPLTAFSNLTQPTLSPESSTSNLAPKSQKGKGKAKQRKNDSPVDNIDDSLWIDKYEPTTEGELAVHVKKVEDVRRWLSEAFDGGHAGKLQKYRRILAMTGPAGTGKTSTIRVLAREMGFEIMEWRNGTGETIPTPFVEPGPSSQRSGPDFDSGYEGLFTKFEAFMTRATTCHDIFSASSSTSKSTAKKRVILLEDLPNILHQKTQTQFHEALQSLVTSPPSNPPVPVIIIISDAGVRGEATDERRAEGGGWGNNQAQAMDIRTVLPKTLLGGPYVTEIQFNPIAPTLLKKALQAMLNTHFLSSFAISSIAPSKEVLDVIVESAHGDIRSAIMALQFACVMELPGPNKKKNQARSALILEAVTRREQSLALFHLLGKVMYNKRKDDPPNPSASAKDLQKERAIDALLKDATQLPPHLRHHDRRASRVDVDALYADSPIDSSLFSLYIHQNYTQFCNEIEETEGVADWLSWVDSSGGDAWYLANPHQFHLLTLGTLHSLPSPVPRRSQKYFKPEFFSFLQKEKDAWDSVRTTRDWITENEVKETGGFGWRVGGWSNNDVVLELSSILKASDAESRRHQPSQSQQQTFQPPPIHRLFSRMDLTRAMGNGIRAQQLNESDIGLDHEFESLVDGDRHLHNTSSQSNTKEGEDKGGWLESDDIEDF</sequence>
<dbReference type="GO" id="GO:0005524">
    <property type="term" value="F:ATP binding"/>
    <property type="evidence" value="ECO:0007669"/>
    <property type="project" value="UniProtKB-KW"/>
</dbReference>
<dbReference type="EMBL" id="KN831775">
    <property type="protein sequence ID" value="KIM43546.1"/>
    <property type="molecule type" value="Genomic_DNA"/>
</dbReference>
<comment type="subcellular location">
    <subcellularLocation>
        <location evidence="1">Nucleus</location>
    </subcellularLocation>
</comment>
<feature type="region of interest" description="Disordered" evidence="8">
    <location>
        <begin position="613"/>
        <end position="632"/>
    </location>
</feature>
<feature type="compositionally biased region" description="Polar residues" evidence="8">
    <location>
        <begin position="48"/>
        <end position="69"/>
    </location>
</feature>
<dbReference type="InterPro" id="IPR004582">
    <property type="entry name" value="Checkpoint_prot_Rad17_Rad24"/>
</dbReference>
<evidence type="ECO:0000256" key="7">
    <source>
        <dbReference type="ARBA" id="ARBA00023306"/>
    </source>
</evidence>
<dbReference type="GO" id="GO:0000077">
    <property type="term" value="P:DNA damage checkpoint signaling"/>
    <property type="evidence" value="ECO:0007669"/>
    <property type="project" value="TreeGrafter"/>
</dbReference>
<dbReference type="AlphaFoldDB" id="A0A0C3CIR8"/>
<dbReference type="InterPro" id="IPR027417">
    <property type="entry name" value="P-loop_NTPase"/>
</dbReference>
<dbReference type="InterPro" id="IPR057927">
    <property type="entry name" value="RAD24-like_helical"/>
</dbReference>
<dbReference type="PANTHER" id="PTHR12172:SF0">
    <property type="entry name" value="CELL CYCLE CHECKPOINT PROTEIN RAD17"/>
    <property type="match status" value="1"/>
</dbReference>
<evidence type="ECO:0000256" key="8">
    <source>
        <dbReference type="SAM" id="MobiDB-lite"/>
    </source>
</evidence>
<feature type="domain" description="Checkpoint protein RAD24-like helical bundle" evidence="9">
    <location>
        <begin position="409"/>
        <end position="516"/>
    </location>
</feature>
<evidence type="ECO:0000256" key="2">
    <source>
        <dbReference type="ARBA" id="ARBA00006168"/>
    </source>
</evidence>
<dbReference type="Pfam" id="PF25812">
    <property type="entry name" value="RAD24_helical"/>
    <property type="match status" value="1"/>
</dbReference>
<feature type="region of interest" description="Disordered" evidence="8">
    <location>
        <begin position="174"/>
        <end position="193"/>
    </location>
</feature>
<keyword evidence="11" id="KW-1185">Reference proteome</keyword>
<accession>A0A0C3CIR8</accession>
<feature type="region of interest" description="Disordered" evidence="8">
    <location>
        <begin position="675"/>
        <end position="704"/>
    </location>
</feature>
<evidence type="ECO:0000313" key="10">
    <source>
        <dbReference type="EMBL" id="KIM43546.1"/>
    </source>
</evidence>
<evidence type="ECO:0000313" key="11">
    <source>
        <dbReference type="Proteomes" id="UP000053424"/>
    </source>
</evidence>
<dbReference type="GO" id="GO:0003682">
    <property type="term" value="F:chromatin binding"/>
    <property type="evidence" value="ECO:0007669"/>
    <property type="project" value="TreeGrafter"/>
</dbReference>
<reference evidence="11" key="2">
    <citation type="submission" date="2015-01" db="EMBL/GenBank/DDBJ databases">
        <title>Evolutionary Origins and Diversification of the Mycorrhizal Mutualists.</title>
        <authorList>
            <consortium name="DOE Joint Genome Institute"/>
            <consortium name="Mycorrhizal Genomics Consortium"/>
            <person name="Kohler A."/>
            <person name="Kuo A."/>
            <person name="Nagy L.G."/>
            <person name="Floudas D."/>
            <person name="Copeland A."/>
            <person name="Barry K.W."/>
            <person name="Cichocki N."/>
            <person name="Veneault-Fourrey C."/>
            <person name="LaButti K."/>
            <person name="Lindquist E.A."/>
            <person name="Lipzen A."/>
            <person name="Lundell T."/>
            <person name="Morin E."/>
            <person name="Murat C."/>
            <person name="Riley R."/>
            <person name="Ohm R."/>
            <person name="Sun H."/>
            <person name="Tunlid A."/>
            <person name="Henrissat B."/>
            <person name="Grigoriev I.V."/>
            <person name="Hibbett D.S."/>
            <person name="Martin F."/>
        </authorList>
    </citation>
    <scope>NUCLEOTIDE SEQUENCE [LARGE SCALE GENOMIC DNA]</scope>
    <source>
        <strain evidence="11">h7</strain>
    </source>
</reference>
<organism evidence="10 11">
    <name type="scientific">Hebeloma cylindrosporum</name>
    <dbReference type="NCBI Taxonomy" id="76867"/>
    <lineage>
        <taxon>Eukaryota</taxon>
        <taxon>Fungi</taxon>
        <taxon>Dikarya</taxon>
        <taxon>Basidiomycota</taxon>
        <taxon>Agaricomycotina</taxon>
        <taxon>Agaricomycetes</taxon>
        <taxon>Agaricomycetidae</taxon>
        <taxon>Agaricales</taxon>
        <taxon>Agaricineae</taxon>
        <taxon>Hymenogastraceae</taxon>
        <taxon>Hebeloma</taxon>
    </lineage>
</organism>
<evidence type="ECO:0000256" key="4">
    <source>
        <dbReference type="ARBA" id="ARBA00022763"/>
    </source>
</evidence>
<gene>
    <name evidence="10" type="ORF">M413DRAFT_25898</name>
</gene>
<protein>
    <recommendedName>
        <fullName evidence="9">Checkpoint protein RAD24-like helical bundle domain-containing protein</fullName>
    </recommendedName>
</protein>
<evidence type="ECO:0000256" key="1">
    <source>
        <dbReference type="ARBA" id="ARBA00004123"/>
    </source>
</evidence>
<dbReference type="Gene3D" id="3.40.50.300">
    <property type="entry name" value="P-loop containing nucleotide triphosphate hydrolases"/>
    <property type="match status" value="1"/>
</dbReference>
<dbReference type="SUPFAM" id="SSF52540">
    <property type="entry name" value="P-loop containing nucleoside triphosphate hydrolases"/>
    <property type="match status" value="1"/>
</dbReference>
<evidence type="ECO:0000256" key="6">
    <source>
        <dbReference type="ARBA" id="ARBA00023242"/>
    </source>
</evidence>
<dbReference type="PANTHER" id="PTHR12172">
    <property type="entry name" value="CELL CYCLE CHECKPOINT PROTEIN RAD17"/>
    <property type="match status" value="1"/>
</dbReference>
<dbReference type="GO" id="GO:0003689">
    <property type="term" value="F:DNA clamp loader activity"/>
    <property type="evidence" value="ECO:0007669"/>
    <property type="project" value="TreeGrafter"/>
</dbReference>
<dbReference type="Proteomes" id="UP000053424">
    <property type="component" value="Unassembled WGS sequence"/>
</dbReference>
<feature type="region of interest" description="Disordered" evidence="8">
    <location>
        <begin position="1"/>
        <end position="91"/>
    </location>
</feature>
<keyword evidence="6" id="KW-0539">Nucleus</keyword>
<dbReference type="OrthoDB" id="10265971at2759"/>
<evidence type="ECO:0000256" key="5">
    <source>
        <dbReference type="ARBA" id="ARBA00022840"/>
    </source>
</evidence>
<reference evidence="10 11" key="1">
    <citation type="submission" date="2014-04" db="EMBL/GenBank/DDBJ databases">
        <authorList>
            <consortium name="DOE Joint Genome Institute"/>
            <person name="Kuo A."/>
            <person name="Gay G."/>
            <person name="Dore J."/>
            <person name="Kohler A."/>
            <person name="Nagy L.G."/>
            <person name="Floudas D."/>
            <person name="Copeland A."/>
            <person name="Barry K.W."/>
            <person name="Cichocki N."/>
            <person name="Veneault-Fourrey C."/>
            <person name="LaButti K."/>
            <person name="Lindquist E.A."/>
            <person name="Lipzen A."/>
            <person name="Lundell T."/>
            <person name="Morin E."/>
            <person name="Murat C."/>
            <person name="Sun H."/>
            <person name="Tunlid A."/>
            <person name="Henrissat B."/>
            <person name="Grigoriev I.V."/>
            <person name="Hibbett D.S."/>
            <person name="Martin F."/>
            <person name="Nordberg H.P."/>
            <person name="Cantor M.N."/>
            <person name="Hua S.X."/>
        </authorList>
    </citation>
    <scope>NUCLEOTIDE SEQUENCE [LARGE SCALE GENOMIC DNA]</scope>
    <source>
        <strain evidence="11">h7</strain>
    </source>
</reference>
<dbReference type="STRING" id="686832.A0A0C3CIR8"/>
<comment type="similarity">
    <text evidence="2">Belongs to the rad17/RAD24 family.</text>
</comment>
<dbReference type="GO" id="GO:0005634">
    <property type="term" value="C:nucleus"/>
    <property type="evidence" value="ECO:0007669"/>
    <property type="project" value="UniProtKB-SubCell"/>
</dbReference>